<dbReference type="InterPro" id="IPR001789">
    <property type="entry name" value="Sig_transdc_resp-reg_receiver"/>
</dbReference>
<protein>
    <recommendedName>
        <fullName evidence="2">Response regulatory domain-containing protein</fullName>
    </recommendedName>
</protein>
<dbReference type="OrthoDB" id="7336721at2"/>
<dbReference type="GO" id="GO:0000160">
    <property type="term" value="P:phosphorelay signal transduction system"/>
    <property type="evidence" value="ECO:0007669"/>
    <property type="project" value="InterPro"/>
</dbReference>
<accession>A0A2N9VR31</accession>
<comment type="caution">
    <text evidence="3">The sequence shown here is derived from an EMBL/GenBank/DDBJ whole genome shotgun (WGS) entry which is preliminary data.</text>
</comment>
<dbReference type="PANTHER" id="PTHR45566">
    <property type="entry name" value="HTH-TYPE TRANSCRIPTIONAL REGULATOR YHJB-RELATED"/>
    <property type="match status" value="1"/>
</dbReference>
<dbReference type="PANTHER" id="PTHR45566:SF1">
    <property type="entry name" value="HTH-TYPE TRANSCRIPTIONAL REGULATOR YHJB-RELATED"/>
    <property type="match status" value="1"/>
</dbReference>
<gene>
    <name evidence="3" type="ORF">B5P45_23085</name>
</gene>
<sequence>MTNSNSLQDVLIVEDQHLMRLALAHELQAALPDSIVHAAATLEIALDLIQSIPFALVLIDPGLPGYDQRSEDDRLTAVRTIVEQSPAAIHIVVTGSDSSEEWETCRNMGVAGYIAKNSLKPGTMSTILGRIADHGYCVGLMHETSAAPEVYHSALTPREQEVLGWMRQRPAGVSRKEIYDRLGEQMNIDAGSAERYYKRARAKLLKFGQLPNSL</sequence>
<feature type="domain" description="Response regulatory" evidence="2">
    <location>
        <begin position="9"/>
        <end position="131"/>
    </location>
</feature>
<proteinExistence type="predicted"/>
<dbReference type="Proteomes" id="UP000232163">
    <property type="component" value="Unassembled WGS sequence"/>
</dbReference>
<dbReference type="Pfam" id="PF00072">
    <property type="entry name" value="Response_reg"/>
    <property type="match status" value="1"/>
</dbReference>
<feature type="modified residue" description="4-aspartylphosphate" evidence="1">
    <location>
        <position position="60"/>
    </location>
</feature>
<dbReference type="SUPFAM" id="SSF52172">
    <property type="entry name" value="CheY-like"/>
    <property type="match status" value="1"/>
</dbReference>
<organism evidence="3 4">
    <name type="scientific">Phyllobacterium zundukense</name>
    <dbReference type="NCBI Taxonomy" id="1867719"/>
    <lineage>
        <taxon>Bacteria</taxon>
        <taxon>Pseudomonadati</taxon>
        <taxon>Pseudomonadota</taxon>
        <taxon>Alphaproteobacteria</taxon>
        <taxon>Hyphomicrobiales</taxon>
        <taxon>Phyllobacteriaceae</taxon>
        <taxon>Phyllobacterium</taxon>
    </lineage>
</organism>
<name>A0A2N9VR31_9HYPH</name>
<dbReference type="SMART" id="SM00448">
    <property type="entry name" value="REC"/>
    <property type="match status" value="1"/>
</dbReference>
<evidence type="ECO:0000259" key="2">
    <source>
        <dbReference type="PROSITE" id="PS50110"/>
    </source>
</evidence>
<keyword evidence="1" id="KW-0597">Phosphoprotein</keyword>
<dbReference type="Gene3D" id="3.40.50.2300">
    <property type="match status" value="1"/>
</dbReference>
<dbReference type="AlphaFoldDB" id="A0A2N9VR31"/>
<reference evidence="4" key="1">
    <citation type="journal article" date="2017" name="Int J Environ Stud">
        <title>Does the Miocene-Pliocene relict legume Oxytropis triphylla form nitrogen-fixing nodules with a combination of bacterial strains?</title>
        <authorList>
            <person name="Safronova V."/>
            <person name="Belimov A."/>
            <person name="Sazanova A."/>
            <person name="Kuznetsova I."/>
            <person name="Popova J."/>
            <person name="Andronov E."/>
            <person name="Verkhozina A."/>
            <person name="Tikhonovich I."/>
        </authorList>
    </citation>
    <scope>NUCLEOTIDE SEQUENCE [LARGE SCALE GENOMIC DNA]</scope>
    <source>
        <strain evidence="4">Tri-38</strain>
    </source>
</reference>
<dbReference type="PROSITE" id="PS50110">
    <property type="entry name" value="RESPONSE_REGULATORY"/>
    <property type="match status" value="1"/>
</dbReference>
<dbReference type="EMBL" id="MZMT01000053">
    <property type="protein sequence ID" value="PIO41949.1"/>
    <property type="molecule type" value="Genomic_DNA"/>
</dbReference>
<evidence type="ECO:0000313" key="3">
    <source>
        <dbReference type="EMBL" id="PIO41949.1"/>
    </source>
</evidence>
<evidence type="ECO:0000256" key="1">
    <source>
        <dbReference type="PROSITE-ProRule" id="PRU00169"/>
    </source>
</evidence>
<evidence type="ECO:0000313" key="4">
    <source>
        <dbReference type="Proteomes" id="UP000232163"/>
    </source>
</evidence>
<dbReference type="InterPro" id="IPR011006">
    <property type="entry name" value="CheY-like_superfamily"/>
</dbReference>
<dbReference type="InterPro" id="IPR058245">
    <property type="entry name" value="NreC/VraR/RcsB-like_REC"/>
</dbReference>
<keyword evidence="4" id="KW-1185">Reference proteome</keyword>
<dbReference type="InterPro" id="IPR051015">
    <property type="entry name" value="EvgA-like"/>
</dbReference>
<dbReference type="KEGG" id="pht:BLM14_12635"/>
<dbReference type="RefSeq" id="WP_099999709.1">
    <property type="nucleotide sequence ID" value="NZ_CP017940.1"/>
</dbReference>
<dbReference type="CDD" id="cd17535">
    <property type="entry name" value="REC_NarL-like"/>
    <property type="match status" value="1"/>
</dbReference>